<keyword evidence="3" id="KW-1185">Reference proteome</keyword>
<dbReference type="OrthoDB" id="978593at2"/>
<dbReference type="PANTHER" id="PTHR13696">
    <property type="entry name" value="P-LOOP CONTAINING NUCLEOSIDE TRIPHOSPHATE HYDROLASE"/>
    <property type="match status" value="1"/>
</dbReference>
<dbReference type="Pfam" id="PF01656">
    <property type="entry name" value="CbiA"/>
    <property type="match status" value="1"/>
</dbReference>
<dbReference type="EMBL" id="FOLQ01000047">
    <property type="protein sequence ID" value="SFF32203.1"/>
    <property type="molecule type" value="Genomic_DNA"/>
</dbReference>
<gene>
    <name evidence="2" type="ORF">SAMN05216167_1478</name>
</gene>
<reference evidence="2 3" key="1">
    <citation type="submission" date="2016-10" db="EMBL/GenBank/DDBJ databases">
        <authorList>
            <person name="de Groot N.N."/>
        </authorList>
    </citation>
    <scope>NUCLEOTIDE SEQUENCE [LARGE SCALE GENOMIC DNA]</scope>
    <source>
        <strain evidence="2 3">DSM 26130</strain>
    </source>
</reference>
<dbReference type="PANTHER" id="PTHR13696:SF96">
    <property type="entry name" value="COBQ_COBB_MIND_PARA NUCLEOTIDE BINDING DOMAIN-CONTAINING PROTEIN"/>
    <property type="match status" value="1"/>
</dbReference>
<protein>
    <submittedName>
        <fullName evidence="2">Chromosome partitioning protein</fullName>
    </submittedName>
</protein>
<dbReference type="Proteomes" id="UP000198598">
    <property type="component" value="Unassembled WGS sequence"/>
</dbReference>
<proteinExistence type="predicted"/>
<dbReference type="InterPro" id="IPR002586">
    <property type="entry name" value="CobQ/CobB/MinD/ParA_Nub-bd_dom"/>
</dbReference>
<dbReference type="CDD" id="cd02042">
    <property type="entry name" value="ParAB_family"/>
    <property type="match status" value="1"/>
</dbReference>
<dbReference type="SUPFAM" id="SSF52540">
    <property type="entry name" value="P-loop containing nucleoside triphosphate hydrolases"/>
    <property type="match status" value="1"/>
</dbReference>
<feature type="domain" description="CobQ/CobB/MinD/ParA nucleotide binding" evidence="1">
    <location>
        <begin position="4"/>
        <end position="166"/>
    </location>
</feature>
<evidence type="ECO:0000313" key="2">
    <source>
        <dbReference type="EMBL" id="SFF32203.1"/>
    </source>
</evidence>
<dbReference type="InterPro" id="IPR027417">
    <property type="entry name" value="P-loop_NTPase"/>
</dbReference>
<accession>A0A1I2HS21</accession>
<dbReference type="PIRSF" id="PIRSF009320">
    <property type="entry name" value="Nuc_binding_HP_1000"/>
    <property type="match status" value="1"/>
</dbReference>
<dbReference type="STRING" id="662367.SAMN05216167_1478"/>
<organism evidence="2 3">
    <name type="scientific">Spirosoma endophyticum</name>
    <dbReference type="NCBI Taxonomy" id="662367"/>
    <lineage>
        <taxon>Bacteria</taxon>
        <taxon>Pseudomonadati</taxon>
        <taxon>Bacteroidota</taxon>
        <taxon>Cytophagia</taxon>
        <taxon>Cytophagales</taxon>
        <taxon>Cytophagaceae</taxon>
        <taxon>Spirosoma</taxon>
    </lineage>
</organism>
<name>A0A1I2HS21_9BACT</name>
<dbReference type="AlphaFoldDB" id="A0A1I2HS21"/>
<evidence type="ECO:0000259" key="1">
    <source>
        <dbReference type="Pfam" id="PF01656"/>
    </source>
</evidence>
<dbReference type="InterPro" id="IPR050678">
    <property type="entry name" value="DNA_Partitioning_ATPase"/>
</dbReference>
<evidence type="ECO:0000313" key="3">
    <source>
        <dbReference type="Proteomes" id="UP000198598"/>
    </source>
</evidence>
<sequence length="201" mass="21939">MKIITIAHQKGGVGKTTLTLNLAACFAQGLNVGVLDTDLQGSLSGIQEDLDGITFLPYDGQLNRLTDQPFDILIIDTPPYLTNQLPDLFTISDFVLVPSKVGFFDVMAIKATIEFLKQAQQQRPQLKYGVVLNMVKPRTALNKSVQEILNDYGAILLTTTVSDRVSYTRSAITSGVFNGDDEKAKEEITSLADEILTTLGL</sequence>
<dbReference type="RefSeq" id="WP_093835097.1">
    <property type="nucleotide sequence ID" value="NZ_FOLQ01000047.1"/>
</dbReference>
<dbReference type="Gene3D" id="3.40.50.300">
    <property type="entry name" value="P-loop containing nucleotide triphosphate hydrolases"/>
    <property type="match status" value="1"/>
</dbReference>